<accession>R7ZM22</accession>
<keyword evidence="1" id="KW-0812">Transmembrane</keyword>
<evidence type="ECO:0000313" key="2">
    <source>
        <dbReference type="EMBL" id="EON75146.1"/>
    </source>
</evidence>
<protein>
    <submittedName>
        <fullName evidence="2">Uncharacterized protein</fullName>
    </submittedName>
</protein>
<organism evidence="2 3">
    <name type="scientific">Lunatimonas lonarensis</name>
    <dbReference type="NCBI Taxonomy" id="1232681"/>
    <lineage>
        <taxon>Bacteria</taxon>
        <taxon>Pseudomonadati</taxon>
        <taxon>Bacteroidota</taxon>
        <taxon>Cytophagia</taxon>
        <taxon>Cytophagales</taxon>
        <taxon>Cyclobacteriaceae</taxon>
    </lineage>
</organism>
<evidence type="ECO:0000313" key="3">
    <source>
        <dbReference type="Proteomes" id="UP000013909"/>
    </source>
</evidence>
<comment type="caution">
    <text evidence="2">The sequence shown here is derived from an EMBL/GenBank/DDBJ whole genome shotgun (WGS) entry which is preliminary data.</text>
</comment>
<dbReference type="AlphaFoldDB" id="R7ZM22"/>
<keyword evidence="1" id="KW-1133">Transmembrane helix</keyword>
<dbReference type="Proteomes" id="UP000013909">
    <property type="component" value="Unassembled WGS sequence"/>
</dbReference>
<reference evidence="2 3" key="1">
    <citation type="submission" date="2013-02" db="EMBL/GenBank/DDBJ databases">
        <title>A novel strain isolated from Lonar lake, Maharashtra, India.</title>
        <authorList>
            <person name="Singh A."/>
        </authorList>
    </citation>
    <scope>NUCLEOTIDE SEQUENCE [LARGE SCALE GENOMIC DNA]</scope>
    <source>
        <strain evidence="2 3">AK24</strain>
    </source>
</reference>
<keyword evidence="3" id="KW-1185">Reference proteome</keyword>
<sequence>MLLALSFVLVVIGEISLILFGLVGLSFTLSAIHFFKRAANI</sequence>
<feature type="transmembrane region" description="Helical" evidence="1">
    <location>
        <begin position="6"/>
        <end position="35"/>
    </location>
</feature>
<dbReference type="EMBL" id="AQHR01000110">
    <property type="protein sequence ID" value="EON75146.1"/>
    <property type="molecule type" value="Genomic_DNA"/>
</dbReference>
<evidence type="ECO:0000256" key="1">
    <source>
        <dbReference type="SAM" id="Phobius"/>
    </source>
</evidence>
<name>R7ZM22_9BACT</name>
<keyword evidence="1" id="KW-0472">Membrane</keyword>
<proteinExistence type="predicted"/>
<gene>
    <name evidence="2" type="ORF">ADIS_4317</name>
</gene>